<gene>
    <name evidence="7" type="ORF">J5N97_009845</name>
</gene>
<dbReference type="AlphaFoldDB" id="A0A9D5CX89"/>
<protein>
    <recommendedName>
        <fullName evidence="6">RING-type domain-containing protein</fullName>
    </recommendedName>
</protein>
<feature type="domain" description="RING-type" evidence="6">
    <location>
        <begin position="39"/>
        <end position="80"/>
    </location>
</feature>
<evidence type="ECO:0000256" key="2">
    <source>
        <dbReference type="ARBA" id="ARBA00022771"/>
    </source>
</evidence>
<dbReference type="PANTHER" id="PTHR46293:SF1">
    <property type="entry name" value="OS03G0632800 PROTEIN"/>
    <property type="match status" value="1"/>
</dbReference>
<evidence type="ECO:0000256" key="4">
    <source>
        <dbReference type="PROSITE-ProRule" id="PRU00175"/>
    </source>
</evidence>
<evidence type="ECO:0000256" key="1">
    <source>
        <dbReference type="ARBA" id="ARBA00022723"/>
    </source>
</evidence>
<dbReference type="InterPro" id="IPR044807">
    <property type="entry name" value="DRIP1-like"/>
</dbReference>
<evidence type="ECO:0000256" key="3">
    <source>
        <dbReference type="ARBA" id="ARBA00022833"/>
    </source>
</evidence>
<dbReference type="EMBL" id="JAGGNH010000002">
    <property type="protein sequence ID" value="KAJ0981590.1"/>
    <property type="molecule type" value="Genomic_DNA"/>
</dbReference>
<dbReference type="CDD" id="cd16525">
    <property type="entry name" value="RING-HC_PCGF"/>
    <property type="match status" value="1"/>
</dbReference>
<dbReference type="GO" id="GO:0008270">
    <property type="term" value="F:zinc ion binding"/>
    <property type="evidence" value="ECO:0007669"/>
    <property type="project" value="UniProtKB-KW"/>
</dbReference>
<dbReference type="Proteomes" id="UP001085076">
    <property type="component" value="Miscellaneous, Linkage group lg02"/>
</dbReference>
<proteinExistence type="predicted"/>
<dbReference type="OrthoDB" id="1305878at2759"/>
<keyword evidence="8" id="KW-1185">Reference proteome</keyword>
<dbReference type="SMART" id="SM00184">
    <property type="entry name" value="RING"/>
    <property type="match status" value="1"/>
</dbReference>
<reference evidence="7" key="2">
    <citation type="journal article" date="2022" name="Hortic Res">
        <title>The genome of Dioscorea zingiberensis sheds light on the biosynthesis, origin and evolution of the medicinally important diosgenin saponins.</title>
        <authorList>
            <person name="Li Y."/>
            <person name="Tan C."/>
            <person name="Li Z."/>
            <person name="Guo J."/>
            <person name="Li S."/>
            <person name="Chen X."/>
            <person name="Wang C."/>
            <person name="Dai X."/>
            <person name="Yang H."/>
            <person name="Song W."/>
            <person name="Hou L."/>
            <person name="Xu J."/>
            <person name="Tong Z."/>
            <person name="Xu A."/>
            <person name="Yuan X."/>
            <person name="Wang W."/>
            <person name="Yang Q."/>
            <person name="Chen L."/>
            <person name="Sun Z."/>
            <person name="Wang K."/>
            <person name="Pan B."/>
            <person name="Chen J."/>
            <person name="Bao Y."/>
            <person name="Liu F."/>
            <person name="Qi X."/>
            <person name="Gang D.R."/>
            <person name="Wen J."/>
            <person name="Li J."/>
        </authorList>
    </citation>
    <scope>NUCLEOTIDE SEQUENCE</scope>
    <source>
        <strain evidence="7">Dzin_1.0</strain>
    </source>
</reference>
<name>A0A9D5CX89_9LILI</name>
<reference evidence="7" key="1">
    <citation type="submission" date="2021-03" db="EMBL/GenBank/DDBJ databases">
        <authorList>
            <person name="Li Z."/>
            <person name="Yang C."/>
        </authorList>
    </citation>
    <scope>NUCLEOTIDE SEQUENCE</scope>
    <source>
        <strain evidence="7">Dzin_1.0</strain>
        <tissue evidence="7">Leaf</tissue>
    </source>
</reference>
<keyword evidence="1" id="KW-0479">Metal-binding</keyword>
<dbReference type="InterPro" id="IPR013083">
    <property type="entry name" value="Znf_RING/FYVE/PHD"/>
</dbReference>
<keyword evidence="3" id="KW-0862">Zinc</keyword>
<organism evidence="7 8">
    <name type="scientific">Dioscorea zingiberensis</name>
    <dbReference type="NCBI Taxonomy" id="325984"/>
    <lineage>
        <taxon>Eukaryota</taxon>
        <taxon>Viridiplantae</taxon>
        <taxon>Streptophyta</taxon>
        <taxon>Embryophyta</taxon>
        <taxon>Tracheophyta</taxon>
        <taxon>Spermatophyta</taxon>
        <taxon>Magnoliopsida</taxon>
        <taxon>Liliopsida</taxon>
        <taxon>Dioscoreales</taxon>
        <taxon>Dioscoreaceae</taxon>
        <taxon>Dioscorea</taxon>
    </lineage>
</organism>
<evidence type="ECO:0000259" key="6">
    <source>
        <dbReference type="PROSITE" id="PS50089"/>
    </source>
</evidence>
<feature type="region of interest" description="Disordered" evidence="5">
    <location>
        <begin position="1"/>
        <end position="22"/>
    </location>
</feature>
<dbReference type="PROSITE" id="PS50089">
    <property type="entry name" value="ZF_RING_2"/>
    <property type="match status" value="1"/>
</dbReference>
<dbReference type="Gene3D" id="3.30.40.10">
    <property type="entry name" value="Zinc/RING finger domain, C3HC4 (zinc finger)"/>
    <property type="match status" value="1"/>
</dbReference>
<dbReference type="GO" id="GO:0004842">
    <property type="term" value="F:ubiquitin-protein transferase activity"/>
    <property type="evidence" value="ECO:0007669"/>
    <property type="project" value="InterPro"/>
</dbReference>
<feature type="compositionally biased region" description="Polar residues" evidence="5">
    <location>
        <begin position="185"/>
        <end position="217"/>
    </location>
</feature>
<feature type="region of interest" description="Disordered" evidence="5">
    <location>
        <begin position="171"/>
        <end position="222"/>
    </location>
</feature>
<dbReference type="PANTHER" id="PTHR46293">
    <property type="entry name" value="E3 UBIQUITIN PROTEIN LIGASE DRIP1"/>
    <property type="match status" value="1"/>
</dbReference>
<dbReference type="PROSITE" id="PS00518">
    <property type="entry name" value="ZF_RING_1"/>
    <property type="match status" value="1"/>
</dbReference>
<dbReference type="SUPFAM" id="SSF57850">
    <property type="entry name" value="RING/U-box"/>
    <property type="match status" value="1"/>
</dbReference>
<accession>A0A9D5CX89</accession>
<comment type="caution">
    <text evidence="7">The sequence shown here is derived from an EMBL/GenBank/DDBJ whole genome shotgun (WGS) entry which is preliminary data.</text>
</comment>
<dbReference type="Pfam" id="PF13923">
    <property type="entry name" value="zf-C3HC4_2"/>
    <property type="match status" value="1"/>
</dbReference>
<dbReference type="InterPro" id="IPR001841">
    <property type="entry name" value="Znf_RING"/>
</dbReference>
<dbReference type="InterPro" id="IPR017907">
    <property type="entry name" value="Znf_RING_CS"/>
</dbReference>
<evidence type="ECO:0000313" key="7">
    <source>
        <dbReference type="EMBL" id="KAJ0981590.1"/>
    </source>
</evidence>
<keyword evidence="2 4" id="KW-0863">Zinc-finger</keyword>
<evidence type="ECO:0000256" key="5">
    <source>
        <dbReference type="SAM" id="MobiDB-lite"/>
    </source>
</evidence>
<sequence>MQRGRRGGPLTREAAAAARGPPPQVVRVRRELVASCMTCPLCHKLLRDATTISECLHTFCRKCILKKLNEEEVDYCPICNIDLGCIPVEKLRPDHNLQDIRAKIFPLKRRKVNAPEVTPSFSFPVIRKERSLSSLVVNTPRIATQNSLTGRRSKAVGRRAAALRGLSPAVNELNKKENDNDECPENSSSSETLSKMTQNRRQNFSKAESSSQMTHQGLENGRDPFLDKAELWKPLNCLVEAANRTKALKSTSSQCSVVKAEQINFPDSEVHFSKMKVRDHISKSHVLDEMKASVSTTQSITKARRLNGAGRRRKELETSAQALVDAAAKRERRRSPVWFSLVASTDKEGDDPLPQISASYLRIRDGNLPVSFIQKYLVKKLGLASEAEVEITCRGQLIVPTMALDNLIDLWLRTGSSLKVPALVGTSAKEFVMVLSYRRQVRAL</sequence>
<evidence type="ECO:0000313" key="8">
    <source>
        <dbReference type="Proteomes" id="UP001085076"/>
    </source>
</evidence>